<gene>
    <name evidence="1" type="ORF">E5162_02445</name>
</gene>
<name>A0A4V3RZG3_9PROT</name>
<sequence length="124" mass="14192">MALTRVVLRLSRNPDAGFPGGDDDRGYLIHAPLNGEGRLDPDLWKAHKTDCVVERFSPDEDERADGWLAHRGKNWFFHYDEEDEGPDEPVYRLGDHALRLGDYVTIHEADGDDLVYKVTENTRL</sequence>
<reference evidence="1 2" key="1">
    <citation type="journal article" date="2013" name="Int. J. Syst. Evol. Microbiol.">
        <title>Marinicauda pacifica gen. nov., sp. nov., a prosthecate alphaproteobacterium of the family Hyphomonadaceae isolated from deep seawater.</title>
        <authorList>
            <person name="Zhang X.Y."/>
            <person name="Li G.W."/>
            <person name="Wang C.S."/>
            <person name="Zhang Y.J."/>
            <person name="Xu X.W."/>
            <person name="Li H."/>
            <person name="Liu A."/>
            <person name="Liu C."/>
            <person name="Xie B.B."/>
            <person name="Qin Q.L."/>
            <person name="Xu Z."/>
            <person name="Chen X.L."/>
            <person name="Zhou B.C."/>
            <person name="Zhang Y.Z."/>
        </authorList>
    </citation>
    <scope>NUCLEOTIDE SEQUENCE [LARGE SCALE GENOMIC DNA]</scope>
    <source>
        <strain evidence="1 2">P-1 km-3</strain>
    </source>
</reference>
<dbReference type="Proteomes" id="UP000305451">
    <property type="component" value="Unassembled WGS sequence"/>
</dbReference>
<dbReference type="AlphaFoldDB" id="A0A4V3RZG3"/>
<dbReference type="EMBL" id="SRXV01000001">
    <property type="protein sequence ID" value="TGY94159.1"/>
    <property type="molecule type" value="Genomic_DNA"/>
</dbReference>
<evidence type="ECO:0000313" key="1">
    <source>
        <dbReference type="EMBL" id="TGY94159.1"/>
    </source>
</evidence>
<accession>A0A4V3RZG3</accession>
<evidence type="ECO:0000313" key="2">
    <source>
        <dbReference type="Proteomes" id="UP000305451"/>
    </source>
</evidence>
<proteinExistence type="predicted"/>
<protein>
    <submittedName>
        <fullName evidence="1">Uncharacterized protein</fullName>
    </submittedName>
</protein>
<comment type="caution">
    <text evidence="1">The sequence shown here is derived from an EMBL/GenBank/DDBJ whole genome shotgun (WGS) entry which is preliminary data.</text>
</comment>
<dbReference type="OrthoDB" id="9801741at2"/>
<organism evidence="1 2">
    <name type="scientific">Marinicauda pacifica</name>
    <dbReference type="NCBI Taxonomy" id="1133559"/>
    <lineage>
        <taxon>Bacteria</taxon>
        <taxon>Pseudomonadati</taxon>
        <taxon>Pseudomonadota</taxon>
        <taxon>Alphaproteobacteria</taxon>
        <taxon>Maricaulales</taxon>
        <taxon>Maricaulaceae</taxon>
        <taxon>Marinicauda</taxon>
    </lineage>
</organism>
<dbReference type="RefSeq" id="WP_135943354.1">
    <property type="nucleotide sequence ID" value="NZ_BMEI01000001.1"/>
</dbReference>
<keyword evidence="2" id="KW-1185">Reference proteome</keyword>